<dbReference type="PANTHER" id="PTHR23513:SF11">
    <property type="entry name" value="STAPHYLOFERRIN A TRANSPORTER"/>
    <property type="match status" value="1"/>
</dbReference>
<evidence type="ECO:0000256" key="1">
    <source>
        <dbReference type="ARBA" id="ARBA00004651"/>
    </source>
</evidence>
<feature type="transmembrane region" description="Helical" evidence="6">
    <location>
        <begin position="312"/>
        <end position="330"/>
    </location>
</feature>
<accession>A0A544YWD6</accession>
<reference evidence="7 8" key="1">
    <citation type="submission" date="2019-07" db="EMBL/GenBank/DDBJ databases">
        <title>Microbispora hainanensis DSM 45428.</title>
        <authorList>
            <person name="Thawai C."/>
        </authorList>
    </citation>
    <scope>NUCLEOTIDE SEQUENCE [LARGE SCALE GENOMIC DNA]</scope>
    <source>
        <strain evidence="7 8">DSM 45428</strain>
    </source>
</reference>
<feature type="transmembrane region" description="Helical" evidence="6">
    <location>
        <begin position="110"/>
        <end position="129"/>
    </location>
</feature>
<dbReference type="InterPro" id="IPR011701">
    <property type="entry name" value="MFS"/>
</dbReference>
<dbReference type="AlphaFoldDB" id="A0A544YWD6"/>
<evidence type="ECO:0000313" key="7">
    <source>
        <dbReference type="EMBL" id="TQS21079.1"/>
    </source>
</evidence>
<sequence>MKCCLLLSPSFPRSTSFTSSGVVPVPGLRRDLGLLRDRRFALLLVARTISVLGTAFAPVALAFGVLGLPGATAKTLSAVLTAEALPMVLFMLVGGVIADRLPRHRVMMAGESLNAAAYFCLAAMMLTGWTPLPALVTASAVSGIASAVLFPALTGIIPDVVPADRLQTANALLGLGQNISRVAGLVLGGAAVVLLGGGWALAASGAMFAVAAVLIALLRLTPAERAGGGGHSVLADLRDGWREFVSRQWLWVVVAQFSILVMALQAAHGVLGPLVAKQSLGGAPAWSAVLAGEAVGTIVGVVVTLRLRPRRPILLCTLFTLPTALPYVLLGVDAPLWTVVGGAFVMGVCFDIFGVLWQTTMQREIPPESLSRVSSYDALGSLMFGPLGLLLAGPVAIAVGPRPALVACGAIIILVTLAALLAPGVRGLRVAGDEPAGVPAASH</sequence>
<evidence type="ECO:0000256" key="3">
    <source>
        <dbReference type="ARBA" id="ARBA00022692"/>
    </source>
</evidence>
<dbReference type="PANTHER" id="PTHR23513">
    <property type="entry name" value="INTEGRAL MEMBRANE EFFLUX PROTEIN-RELATED"/>
    <property type="match status" value="1"/>
</dbReference>
<dbReference type="Proteomes" id="UP000316541">
    <property type="component" value="Unassembled WGS sequence"/>
</dbReference>
<evidence type="ECO:0000256" key="6">
    <source>
        <dbReference type="SAM" id="Phobius"/>
    </source>
</evidence>
<feature type="transmembrane region" description="Helical" evidence="6">
    <location>
        <begin position="336"/>
        <end position="357"/>
    </location>
</feature>
<dbReference type="SUPFAM" id="SSF103473">
    <property type="entry name" value="MFS general substrate transporter"/>
    <property type="match status" value="1"/>
</dbReference>
<gene>
    <name evidence="7" type="ORF">FLX08_13240</name>
</gene>
<name>A0A544YWD6_9ACTN</name>
<organism evidence="7 8">
    <name type="scientific">Microbispora hainanensis</name>
    <dbReference type="NCBI Taxonomy" id="568844"/>
    <lineage>
        <taxon>Bacteria</taxon>
        <taxon>Bacillati</taxon>
        <taxon>Actinomycetota</taxon>
        <taxon>Actinomycetes</taxon>
        <taxon>Streptosporangiales</taxon>
        <taxon>Streptosporangiaceae</taxon>
        <taxon>Microbispora</taxon>
    </lineage>
</organism>
<dbReference type="GO" id="GO:0005886">
    <property type="term" value="C:plasma membrane"/>
    <property type="evidence" value="ECO:0007669"/>
    <property type="project" value="UniProtKB-SubCell"/>
</dbReference>
<evidence type="ECO:0000313" key="8">
    <source>
        <dbReference type="Proteomes" id="UP000316541"/>
    </source>
</evidence>
<feature type="transmembrane region" description="Helical" evidence="6">
    <location>
        <begin position="78"/>
        <end position="98"/>
    </location>
</feature>
<feature type="transmembrane region" description="Helical" evidence="6">
    <location>
        <begin position="404"/>
        <end position="422"/>
    </location>
</feature>
<comment type="subcellular location">
    <subcellularLocation>
        <location evidence="1">Cell membrane</location>
        <topology evidence="1">Multi-pass membrane protein</topology>
    </subcellularLocation>
</comment>
<proteinExistence type="predicted"/>
<keyword evidence="5 6" id="KW-0472">Membrane</keyword>
<feature type="transmembrane region" description="Helical" evidence="6">
    <location>
        <begin position="169"/>
        <end position="193"/>
    </location>
</feature>
<dbReference type="InterPro" id="IPR036259">
    <property type="entry name" value="MFS_trans_sf"/>
</dbReference>
<keyword evidence="2" id="KW-1003">Cell membrane</keyword>
<dbReference type="GO" id="GO:0022857">
    <property type="term" value="F:transmembrane transporter activity"/>
    <property type="evidence" value="ECO:0007669"/>
    <property type="project" value="InterPro"/>
</dbReference>
<keyword evidence="4 6" id="KW-1133">Transmembrane helix</keyword>
<feature type="transmembrane region" description="Helical" evidence="6">
    <location>
        <begin position="249"/>
        <end position="271"/>
    </location>
</feature>
<dbReference type="EMBL" id="VIRM01000013">
    <property type="protein sequence ID" value="TQS21079.1"/>
    <property type="molecule type" value="Genomic_DNA"/>
</dbReference>
<feature type="transmembrane region" description="Helical" evidence="6">
    <location>
        <begin position="378"/>
        <end position="398"/>
    </location>
</feature>
<comment type="caution">
    <text evidence="7">The sequence shown here is derived from an EMBL/GenBank/DDBJ whole genome shotgun (WGS) entry which is preliminary data.</text>
</comment>
<dbReference type="CDD" id="cd06173">
    <property type="entry name" value="MFS_MefA_like"/>
    <property type="match status" value="1"/>
</dbReference>
<dbReference type="Gene3D" id="1.20.1250.20">
    <property type="entry name" value="MFS general substrate transporter like domains"/>
    <property type="match status" value="1"/>
</dbReference>
<feature type="transmembrane region" description="Helical" evidence="6">
    <location>
        <begin position="40"/>
        <end position="66"/>
    </location>
</feature>
<evidence type="ECO:0000256" key="2">
    <source>
        <dbReference type="ARBA" id="ARBA00022475"/>
    </source>
</evidence>
<protein>
    <submittedName>
        <fullName evidence="7">MFS transporter</fullName>
    </submittedName>
</protein>
<evidence type="ECO:0000256" key="5">
    <source>
        <dbReference type="ARBA" id="ARBA00023136"/>
    </source>
</evidence>
<feature type="transmembrane region" description="Helical" evidence="6">
    <location>
        <begin position="135"/>
        <end position="157"/>
    </location>
</feature>
<keyword evidence="3 6" id="KW-0812">Transmembrane</keyword>
<evidence type="ECO:0000256" key="4">
    <source>
        <dbReference type="ARBA" id="ARBA00022989"/>
    </source>
</evidence>
<feature type="transmembrane region" description="Helical" evidence="6">
    <location>
        <begin position="199"/>
        <end position="218"/>
    </location>
</feature>
<dbReference type="Pfam" id="PF07690">
    <property type="entry name" value="MFS_1"/>
    <property type="match status" value="1"/>
</dbReference>
<feature type="transmembrane region" description="Helical" evidence="6">
    <location>
        <begin position="283"/>
        <end position="305"/>
    </location>
</feature>